<dbReference type="GO" id="GO:0003723">
    <property type="term" value="F:RNA binding"/>
    <property type="evidence" value="ECO:0007669"/>
    <property type="project" value="InterPro"/>
</dbReference>
<dbReference type="GO" id="GO:0005737">
    <property type="term" value="C:cytoplasm"/>
    <property type="evidence" value="ECO:0007669"/>
    <property type="project" value="UniProtKB-SubCell"/>
</dbReference>
<comment type="similarity">
    <text evidence="5">Belongs to the RNase HII family.</text>
</comment>
<evidence type="ECO:0000256" key="6">
    <source>
        <dbReference type="ARBA" id="ARBA00012180"/>
    </source>
</evidence>
<dbReference type="GO" id="GO:0032299">
    <property type="term" value="C:ribonuclease H2 complex"/>
    <property type="evidence" value="ECO:0007669"/>
    <property type="project" value="TreeGrafter"/>
</dbReference>
<keyword evidence="13" id="KW-0464">Manganese</keyword>
<comment type="catalytic activity">
    <reaction evidence="1">
        <text>Endonucleolytic cleavage to 5'-phosphomonoester.</text>
        <dbReference type="EC" id="3.1.26.4"/>
    </reaction>
</comment>
<evidence type="ECO:0000313" key="15">
    <source>
        <dbReference type="EMBL" id="GAI04023.1"/>
    </source>
</evidence>
<comment type="caution">
    <text evidence="15">The sequence shown here is derived from an EMBL/GenBank/DDBJ whole genome shotgun (WGS) entry which is preliminary data.</text>
</comment>
<feature type="non-terminal residue" evidence="15">
    <location>
        <position position="1"/>
    </location>
</feature>
<dbReference type="CDD" id="cd07182">
    <property type="entry name" value="RNase_HII_bacteria_HII_like"/>
    <property type="match status" value="1"/>
</dbReference>
<protein>
    <recommendedName>
        <fullName evidence="7">Ribonuclease HII</fullName>
        <ecNumber evidence="6">3.1.26.4</ecNumber>
    </recommendedName>
</protein>
<evidence type="ECO:0000256" key="4">
    <source>
        <dbReference type="ARBA" id="ARBA00004496"/>
    </source>
</evidence>
<dbReference type="InterPro" id="IPR012337">
    <property type="entry name" value="RNaseH-like_sf"/>
</dbReference>
<evidence type="ECO:0000256" key="12">
    <source>
        <dbReference type="ARBA" id="ARBA00022801"/>
    </source>
</evidence>
<reference evidence="15" key="1">
    <citation type="journal article" date="2014" name="Front. Microbiol.">
        <title>High frequency of phylogenetically diverse reductive dehalogenase-homologous genes in deep subseafloor sedimentary metagenomes.</title>
        <authorList>
            <person name="Kawai M."/>
            <person name="Futagami T."/>
            <person name="Toyoda A."/>
            <person name="Takaki Y."/>
            <person name="Nishi S."/>
            <person name="Hori S."/>
            <person name="Arai W."/>
            <person name="Tsubouchi T."/>
            <person name="Morono Y."/>
            <person name="Uchiyama I."/>
            <person name="Ito T."/>
            <person name="Fujiyama A."/>
            <person name="Inagaki F."/>
            <person name="Takami H."/>
        </authorList>
    </citation>
    <scope>NUCLEOTIDE SEQUENCE</scope>
    <source>
        <strain evidence="15">Expedition CK06-06</strain>
    </source>
</reference>
<accession>X1KBP1</accession>
<evidence type="ECO:0000256" key="1">
    <source>
        <dbReference type="ARBA" id="ARBA00000077"/>
    </source>
</evidence>
<dbReference type="GO" id="GO:0006298">
    <property type="term" value="P:mismatch repair"/>
    <property type="evidence" value="ECO:0007669"/>
    <property type="project" value="TreeGrafter"/>
</dbReference>
<dbReference type="PROSITE" id="PS51975">
    <property type="entry name" value="RNASE_H_2"/>
    <property type="match status" value="1"/>
</dbReference>
<comment type="cofactor">
    <cofactor evidence="3">
        <name>Mg(2+)</name>
        <dbReference type="ChEBI" id="CHEBI:18420"/>
    </cofactor>
</comment>
<evidence type="ECO:0000256" key="9">
    <source>
        <dbReference type="ARBA" id="ARBA00022722"/>
    </source>
</evidence>
<dbReference type="EC" id="3.1.26.4" evidence="6"/>
<dbReference type="GO" id="GO:0046872">
    <property type="term" value="F:metal ion binding"/>
    <property type="evidence" value="ECO:0007669"/>
    <property type="project" value="UniProtKB-KW"/>
</dbReference>
<dbReference type="SUPFAM" id="SSF53098">
    <property type="entry name" value="Ribonuclease H-like"/>
    <property type="match status" value="1"/>
</dbReference>
<evidence type="ECO:0000256" key="3">
    <source>
        <dbReference type="ARBA" id="ARBA00001946"/>
    </source>
</evidence>
<evidence type="ECO:0000256" key="10">
    <source>
        <dbReference type="ARBA" id="ARBA00022723"/>
    </source>
</evidence>
<dbReference type="GO" id="GO:0004523">
    <property type="term" value="F:RNA-DNA hybrid ribonuclease activity"/>
    <property type="evidence" value="ECO:0007669"/>
    <property type="project" value="UniProtKB-EC"/>
</dbReference>
<keyword evidence="11" id="KW-0255">Endonuclease</keyword>
<dbReference type="Gene3D" id="3.30.420.10">
    <property type="entry name" value="Ribonuclease H-like superfamily/Ribonuclease H"/>
    <property type="match status" value="1"/>
</dbReference>
<gene>
    <name evidence="15" type="ORF">S06H3_14585</name>
</gene>
<evidence type="ECO:0000256" key="5">
    <source>
        <dbReference type="ARBA" id="ARBA00007383"/>
    </source>
</evidence>
<comment type="subcellular location">
    <subcellularLocation>
        <location evidence="4">Cytoplasm</location>
    </subcellularLocation>
</comment>
<dbReference type="EMBL" id="BARV01007139">
    <property type="protein sequence ID" value="GAI04023.1"/>
    <property type="molecule type" value="Genomic_DNA"/>
</dbReference>
<organism evidence="15">
    <name type="scientific">marine sediment metagenome</name>
    <dbReference type="NCBI Taxonomy" id="412755"/>
    <lineage>
        <taxon>unclassified sequences</taxon>
        <taxon>metagenomes</taxon>
        <taxon>ecological metagenomes</taxon>
    </lineage>
</organism>
<dbReference type="Pfam" id="PF01351">
    <property type="entry name" value="RNase_HII"/>
    <property type="match status" value="1"/>
</dbReference>
<evidence type="ECO:0000256" key="7">
    <source>
        <dbReference type="ARBA" id="ARBA00019179"/>
    </source>
</evidence>
<evidence type="ECO:0000259" key="14">
    <source>
        <dbReference type="PROSITE" id="PS51975"/>
    </source>
</evidence>
<dbReference type="GO" id="GO:0043137">
    <property type="term" value="P:DNA replication, removal of RNA primer"/>
    <property type="evidence" value="ECO:0007669"/>
    <property type="project" value="TreeGrafter"/>
</dbReference>
<keyword evidence="9" id="KW-0540">Nuclease</keyword>
<evidence type="ECO:0000256" key="13">
    <source>
        <dbReference type="ARBA" id="ARBA00023211"/>
    </source>
</evidence>
<keyword evidence="10" id="KW-0479">Metal-binding</keyword>
<evidence type="ECO:0000256" key="2">
    <source>
        <dbReference type="ARBA" id="ARBA00001936"/>
    </source>
</evidence>
<dbReference type="InterPro" id="IPR024567">
    <property type="entry name" value="RNase_HII/HIII_dom"/>
</dbReference>
<dbReference type="InterPro" id="IPR001352">
    <property type="entry name" value="RNase_HII/HIII"/>
</dbReference>
<evidence type="ECO:0000256" key="11">
    <source>
        <dbReference type="ARBA" id="ARBA00022759"/>
    </source>
</evidence>
<sequence>PPNLNQENELKLQGYELIAGVDEAGRGALAGPVVAGAVILPCSSYPSWFKLVRDSKEISPKKRELLFHLIQKEALAVGIGIVPPRVIDVINILKATQLAMRQAVEKLPKQPQFLLIDRLALLSA</sequence>
<evidence type="ECO:0000256" key="8">
    <source>
        <dbReference type="ARBA" id="ARBA00022490"/>
    </source>
</evidence>
<dbReference type="AlphaFoldDB" id="X1KBP1"/>
<dbReference type="InterPro" id="IPR022898">
    <property type="entry name" value="RNase_HII"/>
</dbReference>
<dbReference type="PANTHER" id="PTHR10954">
    <property type="entry name" value="RIBONUCLEASE H2 SUBUNIT A"/>
    <property type="match status" value="1"/>
</dbReference>
<dbReference type="InterPro" id="IPR036397">
    <property type="entry name" value="RNaseH_sf"/>
</dbReference>
<keyword evidence="8" id="KW-0963">Cytoplasm</keyword>
<feature type="domain" description="RNase H type-2" evidence="14">
    <location>
        <begin position="16"/>
        <end position="124"/>
    </location>
</feature>
<name>X1KBP1_9ZZZZ</name>
<proteinExistence type="inferred from homology"/>
<comment type="cofactor">
    <cofactor evidence="2">
        <name>Mn(2+)</name>
        <dbReference type="ChEBI" id="CHEBI:29035"/>
    </cofactor>
</comment>
<keyword evidence="12" id="KW-0378">Hydrolase</keyword>
<dbReference type="PANTHER" id="PTHR10954:SF18">
    <property type="entry name" value="RIBONUCLEASE HII"/>
    <property type="match status" value="1"/>
</dbReference>